<feature type="non-terminal residue" evidence="2">
    <location>
        <position position="1"/>
    </location>
</feature>
<dbReference type="GO" id="GO:0047444">
    <property type="term" value="F:N-acylneuraminate-9-phosphate synthase activity"/>
    <property type="evidence" value="ECO:0007669"/>
    <property type="project" value="TreeGrafter"/>
</dbReference>
<evidence type="ECO:0000313" key="2">
    <source>
        <dbReference type="EMBL" id="KAK8740939.1"/>
    </source>
</evidence>
<dbReference type="Pfam" id="PF03102">
    <property type="entry name" value="NeuB"/>
    <property type="match status" value="1"/>
</dbReference>
<dbReference type="PROSITE" id="PS50844">
    <property type="entry name" value="AFP_LIKE"/>
    <property type="match status" value="1"/>
</dbReference>
<dbReference type="CDD" id="cd11615">
    <property type="entry name" value="SAF_NeuB_like"/>
    <property type="match status" value="1"/>
</dbReference>
<protein>
    <recommendedName>
        <fullName evidence="1">AFP-like domain-containing protein</fullName>
    </recommendedName>
</protein>
<evidence type="ECO:0000313" key="3">
    <source>
        <dbReference type="Proteomes" id="UP001445076"/>
    </source>
</evidence>
<feature type="domain" description="AFP-like" evidence="1">
    <location>
        <begin position="308"/>
        <end position="365"/>
    </location>
</feature>
<name>A0AAW0XSI0_CHEQU</name>
<dbReference type="Gene3D" id="3.90.1210.10">
    <property type="entry name" value="Antifreeze-like/N-acetylneuraminic acid synthase C-terminal domain"/>
    <property type="match status" value="1"/>
</dbReference>
<dbReference type="AlphaFoldDB" id="A0AAW0XSI0"/>
<dbReference type="SUPFAM" id="SSF51269">
    <property type="entry name" value="AFP III-like domain"/>
    <property type="match status" value="1"/>
</dbReference>
<dbReference type="SUPFAM" id="SSF51569">
    <property type="entry name" value="Aldolase"/>
    <property type="match status" value="1"/>
</dbReference>
<proteinExistence type="predicted"/>
<dbReference type="Pfam" id="PF08666">
    <property type="entry name" value="SAF"/>
    <property type="match status" value="1"/>
</dbReference>
<dbReference type="PANTHER" id="PTHR42966:SF1">
    <property type="entry name" value="SIALIC ACID SYNTHASE"/>
    <property type="match status" value="1"/>
</dbReference>
<dbReference type="SMART" id="SM00858">
    <property type="entry name" value="SAF"/>
    <property type="match status" value="1"/>
</dbReference>
<organism evidence="2 3">
    <name type="scientific">Cherax quadricarinatus</name>
    <name type="common">Australian red claw crayfish</name>
    <dbReference type="NCBI Taxonomy" id="27406"/>
    <lineage>
        <taxon>Eukaryota</taxon>
        <taxon>Metazoa</taxon>
        <taxon>Ecdysozoa</taxon>
        <taxon>Arthropoda</taxon>
        <taxon>Crustacea</taxon>
        <taxon>Multicrustacea</taxon>
        <taxon>Malacostraca</taxon>
        <taxon>Eumalacostraca</taxon>
        <taxon>Eucarida</taxon>
        <taxon>Decapoda</taxon>
        <taxon>Pleocyemata</taxon>
        <taxon>Astacidea</taxon>
        <taxon>Parastacoidea</taxon>
        <taxon>Parastacidae</taxon>
        <taxon>Cherax</taxon>
    </lineage>
</organism>
<keyword evidence="3" id="KW-1185">Reference proteome</keyword>
<dbReference type="Gene3D" id="3.20.20.70">
    <property type="entry name" value="Aldolase class I"/>
    <property type="match status" value="1"/>
</dbReference>
<comment type="caution">
    <text evidence="2">The sequence shown here is derived from an EMBL/GenBank/DDBJ whole genome shotgun (WGS) entry which is preliminary data.</text>
</comment>
<reference evidence="2 3" key="1">
    <citation type="journal article" date="2024" name="BMC Genomics">
        <title>Genome assembly of redclaw crayfish (Cherax quadricarinatus) provides insights into its immune adaptation and hypoxia tolerance.</title>
        <authorList>
            <person name="Liu Z."/>
            <person name="Zheng J."/>
            <person name="Li H."/>
            <person name="Fang K."/>
            <person name="Wang S."/>
            <person name="He J."/>
            <person name="Zhou D."/>
            <person name="Weng S."/>
            <person name="Chi M."/>
            <person name="Gu Z."/>
            <person name="He J."/>
            <person name="Li F."/>
            <person name="Wang M."/>
        </authorList>
    </citation>
    <scope>NUCLEOTIDE SEQUENCE [LARGE SCALE GENOMIC DNA]</scope>
    <source>
        <strain evidence="2">ZL_2023a</strain>
    </source>
</reference>
<sequence>CKQTVTPREEWRMEPLELVPGRYIGEGQPCFVIAEIGQNHQGDIELAKTLIRKAKECGADCVKLQMSSLPDKFNKQALNRPYISEHAWGETYGEHKKHLGFTRDHLEELQEYAKQLDIPLTASAMDIPTLYVLHELQVPFIKVGSGDVHNLPLLRTAAACSKPLVISTGMSDIAWVSQVYEELTILNDPPTPLVFLQCTSAYPTPPEQTHLRVLDTYAQMFPHAHIGYSGHELGIHVTIAAVARGARVVERHMTLNRNWKGSDHSCSLEPHDLRELIRAIRSVEAALGSPLKAFQPCEEACFAKLGKTLVAARKIQAGQMLEEGDLVAKVAEPRGIPAQRLDSLIGGYLNRDVEEDESIMEADVL</sequence>
<dbReference type="InterPro" id="IPR057736">
    <property type="entry name" value="SAF_PseI/NeuA/NeuB"/>
</dbReference>
<dbReference type="PANTHER" id="PTHR42966">
    <property type="entry name" value="N-ACETYLNEURAMINATE SYNTHASE"/>
    <property type="match status" value="1"/>
</dbReference>
<dbReference type="EMBL" id="JARKIK010000032">
    <property type="protein sequence ID" value="KAK8740939.1"/>
    <property type="molecule type" value="Genomic_DNA"/>
</dbReference>
<dbReference type="InterPro" id="IPR013974">
    <property type="entry name" value="SAF"/>
</dbReference>
<dbReference type="InterPro" id="IPR013132">
    <property type="entry name" value="PseI/NeuA/B-like_N"/>
</dbReference>
<accession>A0AAW0XSI0</accession>
<dbReference type="InterPro" id="IPR013785">
    <property type="entry name" value="Aldolase_TIM"/>
</dbReference>
<gene>
    <name evidence="2" type="ORF">OTU49_002782</name>
</gene>
<dbReference type="InterPro" id="IPR006190">
    <property type="entry name" value="SAF_AFP_Neu5Ac"/>
</dbReference>
<dbReference type="InterPro" id="IPR036732">
    <property type="entry name" value="AFP_Neu5c_C_sf"/>
</dbReference>
<dbReference type="Proteomes" id="UP001445076">
    <property type="component" value="Unassembled WGS sequence"/>
</dbReference>
<dbReference type="GO" id="GO:0016051">
    <property type="term" value="P:carbohydrate biosynthetic process"/>
    <property type="evidence" value="ECO:0007669"/>
    <property type="project" value="InterPro"/>
</dbReference>
<dbReference type="InterPro" id="IPR051690">
    <property type="entry name" value="PseI-like"/>
</dbReference>
<evidence type="ECO:0000259" key="1">
    <source>
        <dbReference type="PROSITE" id="PS50844"/>
    </source>
</evidence>